<reference evidence="2 3" key="1">
    <citation type="submission" date="2020-10" db="EMBL/GenBank/DDBJ databases">
        <title>Ca. Dormibacterota MAGs.</title>
        <authorList>
            <person name="Montgomery K."/>
        </authorList>
    </citation>
    <scope>NUCLEOTIDE SEQUENCE [LARGE SCALE GENOMIC DNA]</scope>
    <source>
        <strain evidence="2">SC8812_S17_18</strain>
    </source>
</reference>
<organism evidence="2 3">
    <name type="scientific">Candidatus Aeolococcus gillhamiae</name>
    <dbReference type="NCBI Taxonomy" id="3127015"/>
    <lineage>
        <taxon>Bacteria</taxon>
        <taxon>Bacillati</taxon>
        <taxon>Candidatus Dormiibacterota</taxon>
        <taxon>Candidatus Dormibacteria</taxon>
        <taxon>Candidatus Aeolococcales</taxon>
        <taxon>Candidatus Aeolococcaceae</taxon>
        <taxon>Candidatus Aeolococcus</taxon>
    </lineage>
</organism>
<gene>
    <name evidence="2" type="ORF">JF886_13775</name>
</gene>
<dbReference type="GO" id="GO:0140359">
    <property type="term" value="F:ABC-type transporter activity"/>
    <property type="evidence" value="ECO:0007669"/>
    <property type="project" value="InterPro"/>
</dbReference>
<feature type="transmembrane region" description="Helical" evidence="1">
    <location>
        <begin position="72"/>
        <end position="93"/>
    </location>
</feature>
<feature type="transmembrane region" description="Helical" evidence="1">
    <location>
        <begin position="12"/>
        <end position="32"/>
    </location>
</feature>
<proteinExistence type="predicted"/>
<feature type="transmembrane region" description="Helical" evidence="1">
    <location>
        <begin position="289"/>
        <end position="314"/>
    </location>
</feature>
<name>A0A934JXI1_9BACT</name>
<dbReference type="EMBL" id="JAEKNS010000139">
    <property type="protein sequence ID" value="MBJ7595899.1"/>
    <property type="molecule type" value="Genomic_DNA"/>
</dbReference>
<feature type="transmembrane region" description="Helical" evidence="1">
    <location>
        <begin position="114"/>
        <end position="141"/>
    </location>
</feature>
<feature type="transmembrane region" description="Helical" evidence="1">
    <location>
        <begin position="189"/>
        <end position="207"/>
    </location>
</feature>
<dbReference type="AlphaFoldDB" id="A0A934JXI1"/>
<protein>
    <submittedName>
        <fullName evidence="2">Transporter</fullName>
    </submittedName>
</protein>
<evidence type="ECO:0000313" key="2">
    <source>
        <dbReference type="EMBL" id="MBJ7595899.1"/>
    </source>
</evidence>
<evidence type="ECO:0000256" key="1">
    <source>
        <dbReference type="SAM" id="Phobius"/>
    </source>
</evidence>
<keyword evidence="1" id="KW-0472">Membrane</keyword>
<dbReference type="GO" id="GO:0005886">
    <property type="term" value="C:plasma membrane"/>
    <property type="evidence" value="ECO:0007669"/>
    <property type="project" value="UniProtKB-SubCell"/>
</dbReference>
<comment type="caution">
    <text evidence="2">The sequence shown here is derived from an EMBL/GenBank/DDBJ whole genome shotgun (WGS) entry which is preliminary data.</text>
</comment>
<keyword evidence="1" id="KW-0812">Transmembrane</keyword>
<dbReference type="RefSeq" id="WP_337313439.1">
    <property type="nucleotide sequence ID" value="NZ_JAEKNS010000139.1"/>
</dbReference>
<sequence>MVWATWRQHRGEAIAVTVVGLVLAAAVVITGVQMHSAYDAQGVGGCLVVTQPASCEGVVGAYQQQFQLYIGMYQWLNLLPLALGIFVGAPLVAREVERATHLLVWTQGVTRTRWIVTKVALLGAAAVMAGTAYTLLLTWWRQPLDMIAGSGLAPDAFDLEGVVPLGYFLAALSMGIAAGTLLRRTVPAMGVAIAGFLALRFGTIAVLRPHFMAPLSASASIGAAPPPSSRGAWILEDTLRDPAGNAFNGRFAFDQLCASSSGSKNGLDTCLQQHGIVESLTYQPADRFWPFQLIELGLFLGVSVALIALSVWWVRRRIS</sequence>
<keyword evidence="1" id="KW-1133">Transmembrane helix</keyword>
<feature type="transmembrane region" description="Helical" evidence="1">
    <location>
        <begin position="161"/>
        <end position="182"/>
    </location>
</feature>
<dbReference type="Proteomes" id="UP000606991">
    <property type="component" value="Unassembled WGS sequence"/>
</dbReference>
<accession>A0A934JXI1</accession>
<evidence type="ECO:0000313" key="3">
    <source>
        <dbReference type="Proteomes" id="UP000606991"/>
    </source>
</evidence>